<keyword evidence="3" id="KW-1185">Reference proteome</keyword>
<evidence type="ECO:0000313" key="3">
    <source>
        <dbReference type="Proteomes" id="UP000585272"/>
    </source>
</evidence>
<keyword evidence="1" id="KW-0472">Membrane</keyword>
<sequence>MSGQHQRTRGRSLRRIGGAALALLLGLGAVALLILFLNSRDEAGVQPAGGAAAVPGTAFDAPERYLDGRQTRLLARGNVYLVAAGAPPALTALREELSGPPDPVLEEAGQAVVLVRRAGVDGVVALAAGHRLVTDDPADPRLERFAAHWLGRGAG</sequence>
<dbReference type="RefSeq" id="WP_183343337.1">
    <property type="nucleotide sequence ID" value="NZ_JACHNU010000004.1"/>
</dbReference>
<name>A0A840IHB4_9ACTN</name>
<gene>
    <name evidence="2" type="ORF">BDZ31_003216</name>
</gene>
<reference evidence="2 3" key="1">
    <citation type="submission" date="2020-08" db="EMBL/GenBank/DDBJ databases">
        <title>Genomic Encyclopedia of Archaeal and Bacterial Type Strains, Phase II (KMG-II): from individual species to whole genera.</title>
        <authorList>
            <person name="Goeker M."/>
        </authorList>
    </citation>
    <scope>NUCLEOTIDE SEQUENCE [LARGE SCALE GENOMIC DNA]</scope>
    <source>
        <strain evidence="2 3">DSM 23288</strain>
    </source>
</reference>
<keyword evidence="1" id="KW-0812">Transmembrane</keyword>
<evidence type="ECO:0000256" key="1">
    <source>
        <dbReference type="SAM" id="Phobius"/>
    </source>
</evidence>
<feature type="transmembrane region" description="Helical" evidence="1">
    <location>
        <begin position="16"/>
        <end position="37"/>
    </location>
</feature>
<evidence type="ECO:0000313" key="2">
    <source>
        <dbReference type="EMBL" id="MBB4663621.1"/>
    </source>
</evidence>
<comment type="caution">
    <text evidence="2">The sequence shown here is derived from an EMBL/GenBank/DDBJ whole genome shotgun (WGS) entry which is preliminary data.</text>
</comment>
<proteinExistence type="predicted"/>
<protein>
    <submittedName>
        <fullName evidence="2">Uncharacterized protein</fullName>
    </submittedName>
</protein>
<organism evidence="2 3">
    <name type="scientific">Conexibacter arvalis</name>
    <dbReference type="NCBI Taxonomy" id="912552"/>
    <lineage>
        <taxon>Bacteria</taxon>
        <taxon>Bacillati</taxon>
        <taxon>Actinomycetota</taxon>
        <taxon>Thermoleophilia</taxon>
        <taxon>Solirubrobacterales</taxon>
        <taxon>Conexibacteraceae</taxon>
        <taxon>Conexibacter</taxon>
    </lineage>
</organism>
<accession>A0A840IHB4</accession>
<dbReference type="Proteomes" id="UP000585272">
    <property type="component" value="Unassembled WGS sequence"/>
</dbReference>
<dbReference type="EMBL" id="JACHNU010000004">
    <property type="protein sequence ID" value="MBB4663621.1"/>
    <property type="molecule type" value="Genomic_DNA"/>
</dbReference>
<dbReference type="AlphaFoldDB" id="A0A840IHB4"/>
<keyword evidence="1" id="KW-1133">Transmembrane helix</keyword>